<keyword evidence="3" id="KW-0862">Zinc</keyword>
<dbReference type="InterPro" id="IPR036893">
    <property type="entry name" value="SBP_sf"/>
</dbReference>
<feature type="domain" description="SBP-type" evidence="5">
    <location>
        <begin position="94"/>
        <end position="171"/>
    </location>
</feature>
<dbReference type="PROSITE" id="PS51141">
    <property type="entry name" value="ZF_SBP"/>
    <property type="match status" value="1"/>
</dbReference>
<dbReference type="GO" id="GO:0005634">
    <property type="term" value="C:nucleus"/>
    <property type="evidence" value="ECO:0007669"/>
    <property type="project" value="InterPro"/>
</dbReference>
<evidence type="ECO:0000313" key="7">
    <source>
        <dbReference type="Proteomes" id="UP001255856"/>
    </source>
</evidence>
<feature type="region of interest" description="Disordered" evidence="4">
    <location>
        <begin position="154"/>
        <end position="190"/>
    </location>
</feature>
<gene>
    <name evidence="6" type="ORF">QBZ16_001627</name>
</gene>
<keyword evidence="1" id="KW-0479">Metal-binding</keyword>
<dbReference type="PANTHER" id="PTHR31251:SF169">
    <property type="entry name" value="SQUAMOSA PROMOTER-BINDING-LIKE PROTEIN 8"/>
    <property type="match status" value="1"/>
</dbReference>
<dbReference type="PANTHER" id="PTHR31251">
    <property type="entry name" value="SQUAMOSA PROMOTER-BINDING-LIKE PROTEIN 4"/>
    <property type="match status" value="1"/>
</dbReference>
<dbReference type="InterPro" id="IPR044817">
    <property type="entry name" value="SBP-like"/>
</dbReference>
<reference evidence="6" key="1">
    <citation type="submission" date="2021-01" db="EMBL/GenBank/DDBJ databases">
        <authorList>
            <person name="Eckstrom K.M.E."/>
        </authorList>
    </citation>
    <scope>NUCLEOTIDE SEQUENCE</scope>
    <source>
        <strain evidence="6">UVCC 0001</strain>
    </source>
</reference>
<sequence length="309" mass="33193">MSPVYLDNAARPQPLQGKPGEVAYESGVLPREVISQWDELDLHLALDELTREGSAPEGEAGARPGYGGHGRSMLSSGSDRSKQKRGPRPRLFKKNSCQADNCSEDLSTFSFYYQRNHICPTHLKCAEYSVRGVAMRFCQRCGVGHAIEEFSGGKRSCKKALERHNQRRREKQAGASASGPSAAATASSSQAAELGAEWEVSSRPSSIYAAAQPWSLPTDMLHSLGMAPVPDTLYLPGFQGDLPAVGHAPRWAPAAPHLAYAPPPAPYQPVQEPMLSSGSVALPPTGPCSSRAEMSPMPADQLSWLASQL</sequence>
<dbReference type="Pfam" id="PF03110">
    <property type="entry name" value="SBP"/>
    <property type="match status" value="1"/>
</dbReference>
<evidence type="ECO:0000313" key="6">
    <source>
        <dbReference type="EMBL" id="KAK2075885.1"/>
    </source>
</evidence>
<keyword evidence="2" id="KW-0863">Zinc-finger</keyword>
<feature type="compositionally biased region" description="Basic residues" evidence="4">
    <location>
        <begin position="82"/>
        <end position="93"/>
    </location>
</feature>
<dbReference type="AlphaFoldDB" id="A0AAD9MJ14"/>
<organism evidence="6 7">
    <name type="scientific">Prototheca wickerhamii</name>
    <dbReference type="NCBI Taxonomy" id="3111"/>
    <lineage>
        <taxon>Eukaryota</taxon>
        <taxon>Viridiplantae</taxon>
        <taxon>Chlorophyta</taxon>
        <taxon>core chlorophytes</taxon>
        <taxon>Trebouxiophyceae</taxon>
        <taxon>Chlorellales</taxon>
        <taxon>Chlorellaceae</taxon>
        <taxon>Prototheca</taxon>
    </lineage>
</organism>
<feature type="region of interest" description="Disordered" evidence="4">
    <location>
        <begin position="1"/>
        <end position="21"/>
    </location>
</feature>
<accession>A0AAD9MJ14</accession>
<evidence type="ECO:0000256" key="4">
    <source>
        <dbReference type="SAM" id="MobiDB-lite"/>
    </source>
</evidence>
<dbReference type="InterPro" id="IPR004333">
    <property type="entry name" value="SBP_dom"/>
</dbReference>
<evidence type="ECO:0000256" key="3">
    <source>
        <dbReference type="ARBA" id="ARBA00022833"/>
    </source>
</evidence>
<comment type="caution">
    <text evidence="6">The sequence shown here is derived from an EMBL/GenBank/DDBJ whole genome shotgun (WGS) entry which is preliminary data.</text>
</comment>
<evidence type="ECO:0000256" key="2">
    <source>
        <dbReference type="ARBA" id="ARBA00022771"/>
    </source>
</evidence>
<feature type="compositionally biased region" description="Low complexity" evidence="4">
    <location>
        <begin position="173"/>
        <end position="190"/>
    </location>
</feature>
<keyword evidence="7" id="KW-1185">Reference proteome</keyword>
<dbReference type="Gene3D" id="4.10.1100.10">
    <property type="entry name" value="Transcription factor, SBP-box domain"/>
    <property type="match status" value="1"/>
</dbReference>
<name>A0AAD9MJ14_PROWI</name>
<dbReference type="SUPFAM" id="SSF103612">
    <property type="entry name" value="SBT domain"/>
    <property type="match status" value="1"/>
</dbReference>
<feature type="region of interest" description="Disordered" evidence="4">
    <location>
        <begin position="48"/>
        <end position="94"/>
    </location>
</feature>
<dbReference type="GO" id="GO:0008270">
    <property type="term" value="F:zinc ion binding"/>
    <property type="evidence" value="ECO:0007669"/>
    <property type="project" value="UniProtKB-KW"/>
</dbReference>
<dbReference type="Proteomes" id="UP001255856">
    <property type="component" value="Unassembled WGS sequence"/>
</dbReference>
<dbReference type="GO" id="GO:0003677">
    <property type="term" value="F:DNA binding"/>
    <property type="evidence" value="ECO:0007669"/>
    <property type="project" value="InterPro"/>
</dbReference>
<protein>
    <recommendedName>
        <fullName evidence="5">SBP-type domain-containing protein</fullName>
    </recommendedName>
</protein>
<evidence type="ECO:0000256" key="1">
    <source>
        <dbReference type="ARBA" id="ARBA00022723"/>
    </source>
</evidence>
<dbReference type="EMBL" id="JASFZW010000013">
    <property type="protein sequence ID" value="KAK2075885.1"/>
    <property type="molecule type" value="Genomic_DNA"/>
</dbReference>
<proteinExistence type="predicted"/>
<feature type="region of interest" description="Disordered" evidence="4">
    <location>
        <begin position="276"/>
        <end position="295"/>
    </location>
</feature>
<evidence type="ECO:0000259" key="5">
    <source>
        <dbReference type="PROSITE" id="PS51141"/>
    </source>
</evidence>